<gene>
    <name evidence="7" type="ORF">MCOR_29964</name>
</gene>
<evidence type="ECO:0000313" key="8">
    <source>
        <dbReference type="Proteomes" id="UP000507470"/>
    </source>
</evidence>
<dbReference type="GO" id="GO:0016020">
    <property type="term" value="C:membrane"/>
    <property type="evidence" value="ECO:0007669"/>
    <property type="project" value="UniProtKB-SubCell"/>
</dbReference>
<keyword evidence="2 5" id="KW-0812">Transmembrane</keyword>
<feature type="transmembrane region" description="Helical" evidence="5">
    <location>
        <begin position="111"/>
        <end position="129"/>
    </location>
</feature>
<keyword evidence="3 5" id="KW-1133">Transmembrane helix</keyword>
<evidence type="ECO:0000256" key="3">
    <source>
        <dbReference type="ARBA" id="ARBA00022989"/>
    </source>
</evidence>
<evidence type="ECO:0000313" key="7">
    <source>
        <dbReference type="EMBL" id="CAC5395279.1"/>
    </source>
</evidence>
<feature type="domain" description="Sugar phosphate transporter" evidence="6">
    <location>
        <begin position="11"/>
        <end position="307"/>
    </location>
</feature>
<sequence>MVEKKSSIGKVCSVIILYWGVSISMVFVNKHILSGSFGDNDVSIFVAWYQCFSAVIGIQLCGFISRKTKIPVKIPKIEWNLLLKKDFLRFSFAFVASLTMNNLMLKHIGVAFYQVARSWTLIFTILFSQCLLKKDITYKAIIACLIVTCGFFIGIDQEDASGTLSVWGIIYGIFASLATALGGIFIKRVQPIVEGDSFKQAYYNNINGVIIFFPLVFSTGQLQQILYSEFIFHPSFWICMTISGVLSLSIGWVSVLQIKHTSPITHHVSNTAKSVLMTVLAIMYFNEDKTMLWWGGNFLVIFGVMFYTYSKMNEKMDQELPDLTIEPENKHSHNV</sequence>
<dbReference type="InterPro" id="IPR037185">
    <property type="entry name" value="EmrE-like"/>
</dbReference>
<dbReference type="Pfam" id="PF03151">
    <property type="entry name" value="TPT"/>
    <property type="match status" value="1"/>
</dbReference>
<feature type="transmembrane region" description="Helical" evidence="5">
    <location>
        <begin position="235"/>
        <end position="256"/>
    </location>
</feature>
<dbReference type="InterPro" id="IPR050186">
    <property type="entry name" value="TPT_transporter"/>
</dbReference>
<evidence type="ECO:0000256" key="2">
    <source>
        <dbReference type="ARBA" id="ARBA00022692"/>
    </source>
</evidence>
<proteinExistence type="predicted"/>
<feature type="transmembrane region" description="Helical" evidence="5">
    <location>
        <begin position="206"/>
        <end position="223"/>
    </location>
</feature>
<feature type="transmembrane region" description="Helical" evidence="5">
    <location>
        <begin position="7"/>
        <end position="27"/>
    </location>
</feature>
<protein>
    <submittedName>
        <fullName evidence="7">SLC35C1</fullName>
    </submittedName>
</protein>
<evidence type="ECO:0000256" key="4">
    <source>
        <dbReference type="ARBA" id="ARBA00023136"/>
    </source>
</evidence>
<feature type="transmembrane region" description="Helical" evidence="5">
    <location>
        <begin position="291"/>
        <end position="309"/>
    </location>
</feature>
<feature type="transmembrane region" description="Helical" evidence="5">
    <location>
        <begin position="136"/>
        <end position="155"/>
    </location>
</feature>
<dbReference type="AlphaFoldDB" id="A0A6J8CJ10"/>
<evidence type="ECO:0000256" key="1">
    <source>
        <dbReference type="ARBA" id="ARBA00004141"/>
    </source>
</evidence>
<dbReference type="SUPFAM" id="SSF103481">
    <property type="entry name" value="Multidrug resistance efflux transporter EmrE"/>
    <property type="match status" value="2"/>
</dbReference>
<dbReference type="Proteomes" id="UP000507470">
    <property type="component" value="Unassembled WGS sequence"/>
</dbReference>
<feature type="transmembrane region" description="Helical" evidence="5">
    <location>
        <begin position="47"/>
        <end position="66"/>
    </location>
</feature>
<dbReference type="OrthoDB" id="5547497at2759"/>
<keyword evidence="8" id="KW-1185">Reference proteome</keyword>
<accession>A0A6J8CJ10</accession>
<keyword evidence="4 5" id="KW-0472">Membrane</keyword>
<feature type="transmembrane region" description="Helical" evidence="5">
    <location>
        <begin position="167"/>
        <end position="186"/>
    </location>
</feature>
<dbReference type="PANTHER" id="PTHR11132">
    <property type="entry name" value="SOLUTE CARRIER FAMILY 35"/>
    <property type="match status" value="1"/>
</dbReference>
<dbReference type="InterPro" id="IPR004853">
    <property type="entry name" value="Sugar_P_trans_dom"/>
</dbReference>
<feature type="transmembrane region" description="Helical" evidence="5">
    <location>
        <begin position="87"/>
        <end position="105"/>
    </location>
</feature>
<dbReference type="EMBL" id="CACVKT020005456">
    <property type="protein sequence ID" value="CAC5395279.1"/>
    <property type="molecule type" value="Genomic_DNA"/>
</dbReference>
<name>A0A6J8CJ10_MYTCO</name>
<evidence type="ECO:0000256" key="5">
    <source>
        <dbReference type="SAM" id="Phobius"/>
    </source>
</evidence>
<evidence type="ECO:0000259" key="6">
    <source>
        <dbReference type="Pfam" id="PF03151"/>
    </source>
</evidence>
<reference evidence="7 8" key="1">
    <citation type="submission" date="2020-06" db="EMBL/GenBank/DDBJ databases">
        <authorList>
            <person name="Li R."/>
            <person name="Bekaert M."/>
        </authorList>
    </citation>
    <scope>NUCLEOTIDE SEQUENCE [LARGE SCALE GENOMIC DNA]</scope>
    <source>
        <strain evidence="8">wild</strain>
    </source>
</reference>
<organism evidence="7 8">
    <name type="scientific">Mytilus coruscus</name>
    <name type="common">Sea mussel</name>
    <dbReference type="NCBI Taxonomy" id="42192"/>
    <lineage>
        <taxon>Eukaryota</taxon>
        <taxon>Metazoa</taxon>
        <taxon>Spiralia</taxon>
        <taxon>Lophotrochozoa</taxon>
        <taxon>Mollusca</taxon>
        <taxon>Bivalvia</taxon>
        <taxon>Autobranchia</taxon>
        <taxon>Pteriomorphia</taxon>
        <taxon>Mytilida</taxon>
        <taxon>Mytiloidea</taxon>
        <taxon>Mytilidae</taxon>
        <taxon>Mytilinae</taxon>
        <taxon>Mytilus</taxon>
    </lineage>
</organism>
<comment type="subcellular location">
    <subcellularLocation>
        <location evidence="1">Membrane</location>
        <topology evidence="1">Multi-pass membrane protein</topology>
    </subcellularLocation>
</comment>
<feature type="transmembrane region" description="Helical" evidence="5">
    <location>
        <begin position="268"/>
        <end position="285"/>
    </location>
</feature>